<dbReference type="InterPro" id="IPR028896">
    <property type="entry name" value="GcvT/YgfZ/DmdA"/>
</dbReference>
<dbReference type="PANTHER" id="PTHR43757">
    <property type="entry name" value="AMINOMETHYLTRANSFERASE"/>
    <property type="match status" value="1"/>
</dbReference>
<dbReference type="SUPFAM" id="SSF103025">
    <property type="entry name" value="Folate-binding domain"/>
    <property type="match status" value="1"/>
</dbReference>
<dbReference type="OrthoDB" id="2001at2157"/>
<dbReference type="InterPro" id="IPR013977">
    <property type="entry name" value="GcvT_C"/>
</dbReference>
<dbReference type="EMBL" id="RCOS01000062">
    <property type="protein sequence ID" value="RSN76230.1"/>
    <property type="molecule type" value="Genomic_DNA"/>
</dbReference>
<feature type="domain" description="Aminomethyltransferase C-terminal" evidence="9">
    <location>
        <begin position="276"/>
        <end position="352"/>
    </location>
</feature>
<dbReference type="PIRSF" id="PIRSF006487">
    <property type="entry name" value="GcvT"/>
    <property type="match status" value="1"/>
</dbReference>
<name>A0A3R9QGW2_9CREN</name>
<dbReference type="GO" id="GO:0004047">
    <property type="term" value="F:aminomethyltransferase activity"/>
    <property type="evidence" value="ECO:0007669"/>
    <property type="project" value="UniProtKB-EC"/>
</dbReference>
<dbReference type="InterPro" id="IPR029043">
    <property type="entry name" value="GcvT/YgfZ_C"/>
</dbReference>
<evidence type="ECO:0000313" key="10">
    <source>
        <dbReference type="EMBL" id="RSN76230.1"/>
    </source>
</evidence>
<evidence type="ECO:0000256" key="7">
    <source>
        <dbReference type="PIRSR" id="PIRSR006487-1"/>
    </source>
</evidence>
<evidence type="ECO:0000259" key="8">
    <source>
        <dbReference type="Pfam" id="PF01571"/>
    </source>
</evidence>
<evidence type="ECO:0000256" key="5">
    <source>
        <dbReference type="ARBA" id="ARBA00031395"/>
    </source>
</evidence>
<dbReference type="GO" id="GO:0008483">
    <property type="term" value="F:transaminase activity"/>
    <property type="evidence" value="ECO:0007669"/>
    <property type="project" value="UniProtKB-KW"/>
</dbReference>
<keyword evidence="12" id="KW-1185">Reference proteome</keyword>
<keyword evidence="4 10" id="KW-0808">Transferase</keyword>
<dbReference type="InterPro" id="IPR006223">
    <property type="entry name" value="GcvT"/>
</dbReference>
<dbReference type="NCBIfam" id="NF001567">
    <property type="entry name" value="PRK00389.1"/>
    <property type="match status" value="1"/>
</dbReference>
<dbReference type="InterPro" id="IPR027266">
    <property type="entry name" value="TrmE/GcvT-like"/>
</dbReference>
<feature type="binding site" evidence="7">
    <location>
        <position position="195"/>
    </location>
    <ligand>
        <name>substrate</name>
    </ligand>
</feature>
<dbReference type="Pfam" id="PF01571">
    <property type="entry name" value="GCV_T"/>
    <property type="match status" value="1"/>
</dbReference>
<comment type="catalytic activity">
    <reaction evidence="6">
        <text>N(6)-[(R)-S(8)-aminomethyldihydrolipoyl]-L-lysyl-[protein] + (6S)-5,6,7,8-tetrahydrofolate = N(6)-[(R)-dihydrolipoyl]-L-lysyl-[protein] + (6R)-5,10-methylene-5,6,7,8-tetrahydrofolate + NH4(+)</text>
        <dbReference type="Rhea" id="RHEA:16945"/>
        <dbReference type="Rhea" id="RHEA-COMP:10475"/>
        <dbReference type="Rhea" id="RHEA-COMP:10492"/>
        <dbReference type="ChEBI" id="CHEBI:15636"/>
        <dbReference type="ChEBI" id="CHEBI:28938"/>
        <dbReference type="ChEBI" id="CHEBI:57453"/>
        <dbReference type="ChEBI" id="CHEBI:83100"/>
        <dbReference type="ChEBI" id="CHEBI:83143"/>
        <dbReference type="EC" id="2.1.2.10"/>
    </reaction>
</comment>
<evidence type="ECO:0000256" key="4">
    <source>
        <dbReference type="ARBA" id="ARBA00022679"/>
    </source>
</evidence>
<gene>
    <name evidence="10" type="primary">gcvT</name>
    <name evidence="10" type="ORF">D6D85_04570</name>
    <name evidence="11" type="ORF">EF810_03760</name>
</gene>
<dbReference type="SUPFAM" id="SSF101790">
    <property type="entry name" value="Aminomethyltransferase beta-barrel domain"/>
    <property type="match status" value="1"/>
</dbReference>
<feature type="domain" description="GCVT N-terminal" evidence="8">
    <location>
        <begin position="7"/>
        <end position="259"/>
    </location>
</feature>
<sequence length="363" mass="40647">MHLRTPLYEDHASLGATFTIFNGWEMPLKYTSSIEETLSVRNDVGVFDVSHMGRLFISGKDSLRFLQLVCTNDVDVEIGRGRYTLILNDRAGIMDDDTVFRLSDDRFLMVVNAGSRDKILSWLNRVKEERGFDVEIEDETMKTVMVAVQGPRSREITEDLLGKLDIKRYRMAESSFNGLPVLVSRSGYTGEDGYEVIFRDVKKGILFFREIVKRGAKPCGLGARDILRLEAGMCLYGQDMDESTTPKEAALEAVVSYEKEFIGKEALLNRVPDKIRVGIKSTSRRSPRHGAKVIKNGEAVGYVTSGTYSPTVNSGIGMAYLRPDLSSVGTALQVDVKGDLIDVVVSEMPFYDTSKYGWRRTKS</sequence>
<dbReference type="Pfam" id="PF08669">
    <property type="entry name" value="GCV_T_C"/>
    <property type="match status" value="1"/>
</dbReference>
<protein>
    <recommendedName>
        <fullName evidence="2">aminomethyltransferase</fullName>
        <ecNumber evidence="2">2.1.2.10</ecNumber>
    </recommendedName>
    <alternativeName>
        <fullName evidence="5">Glycine cleavage system T protein</fullName>
    </alternativeName>
</protein>
<evidence type="ECO:0000256" key="6">
    <source>
        <dbReference type="ARBA" id="ARBA00047665"/>
    </source>
</evidence>
<dbReference type="EC" id="2.1.2.10" evidence="2"/>
<proteinExistence type="inferred from homology"/>
<evidence type="ECO:0000256" key="2">
    <source>
        <dbReference type="ARBA" id="ARBA00012616"/>
    </source>
</evidence>
<evidence type="ECO:0000259" key="9">
    <source>
        <dbReference type="Pfam" id="PF08669"/>
    </source>
</evidence>
<dbReference type="RefSeq" id="WP_125670852.1">
    <property type="nucleotide sequence ID" value="NZ_RCOS01000062.1"/>
</dbReference>
<dbReference type="Gene3D" id="3.30.1360.120">
    <property type="entry name" value="Probable tRNA modification gtpase trme, domain 1"/>
    <property type="match status" value="1"/>
</dbReference>
<organism evidence="10 12">
    <name type="scientific">Candidatus Methanodesulfokora washburnensis</name>
    <dbReference type="NCBI Taxonomy" id="2478471"/>
    <lineage>
        <taxon>Archaea</taxon>
        <taxon>Thermoproteota</taxon>
        <taxon>Candidatus Korarchaeia</taxon>
        <taxon>Candidatus Korarchaeia incertae sedis</taxon>
        <taxon>Candidatus Methanodesulfokora</taxon>
    </lineage>
</organism>
<dbReference type="EMBL" id="RXII01000057">
    <property type="protein sequence ID" value="RZN62057.1"/>
    <property type="molecule type" value="Genomic_DNA"/>
</dbReference>
<evidence type="ECO:0000313" key="11">
    <source>
        <dbReference type="EMBL" id="RZN62057.1"/>
    </source>
</evidence>
<dbReference type="InterPro" id="IPR006222">
    <property type="entry name" value="GCVT_N"/>
</dbReference>
<dbReference type="GO" id="GO:0006546">
    <property type="term" value="P:glycine catabolic process"/>
    <property type="evidence" value="ECO:0007669"/>
    <property type="project" value="InterPro"/>
</dbReference>
<comment type="caution">
    <text evidence="10">The sequence shown here is derived from an EMBL/GenBank/DDBJ whole genome shotgun (WGS) entry which is preliminary data.</text>
</comment>
<dbReference type="AlphaFoldDB" id="A0A3R9QGW2"/>
<dbReference type="Proteomes" id="UP000277582">
    <property type="component" value="Unassembled WGS sequence"/>
</dbReference>
<dbReference type="PANTHER" id="PTHR43757:SF2">
    <property type="entry name" value="AMINOMETHYLTRANSFERASE, MITOCHONDRIAL"/>
    <property type="match status" value="1"/>
</dbReference>
<evidence type="ECO:0000256" key="1">
    <source>
        <dbReference type="ARBA" id="ARBA00008609"/>
    </source>
</evidence>
<evidence type="ECO:0000313" key="12">
    <source>
        <dbReference type="Proteomes" id="UP000277582"/>
    </source>
</evidence>
<dbReference type="GO" id="GO:0008168">
    <property type="term" value="F:methyltransferase activity"/>
    <property type="evidence" value="ECO:0007669"/>
    <property type="project" value="UniProtKB-KW"/>
</dbReference>
<dbReference type="NCBIfam" id="TIGR00528">
    <property type="entry name" value="gcvT"/>
    <property type="match status" value="1"/>
</dbReference>
<reference evidence="11 13" key="2">
    <citation type="journal article" date="2019" name="Nat. Microbiol.">
        <title>Wide diversity of methane and short-chain alkane metabolisms in uncultured archaea.</title>
        <authorList>
            <person name="Borrel G."/>
            <person name="Adam P.S."/>
            <person name="McKay L.J."/>
            <person name="Chen L.X."/>
            <person name="Sierra-Garcia I.N."/>
            <person name="Sieber C.M."/>
            <person name="Letourneur Q."/>
            <person name="Ghozlane A."/>
            <person name="Andersen G.L."/>
            <person name="Li W.J."/>
            <person name="Hallam S.J."/>
            <person name="Muyzer G."/>
            <person name="de Oliveira V.M."/>
            <person name="Inskeep W.P."/>
            <person name="Banfield J.F."/>
            <person name="Gribaldo S."/>
        </authorList>
    </citation>
    <scope>NUCLEOTIDE SEQUENCE [LARGE SCALE GENOMIC DNA]</scope>
    <source>
        <strain evidence="11">NM4</strain>
    </source>
</reference>
<comment type="similarity">
    <text evidence="1">Belongs to the GcvT family.</text>
</comment>
<dbReference type="Proteomes" id="UP000316217">
    <property type="component" value="Unassembled WGS sequence"/>
</dbReference>
<dbReference type="GO" id="GO:0005960">
    <property type="term" value="C:glycine cleavage complex"/>
    <property type="evidence" value="ECO:0007669"/>
    <property type="project" value="InterPro"/>
</dbReference>
<accession>A0A3R9QGW2</accession>
<keyword evidence="3" id="KW-0032">Aminotransferase</keyword>
<dbReference type="GO" id="GO:0032259">
    <property type="term" value="P:methylation"/>
    <property type="evidence" value="ECO:0007669"/>
    <property type="project" value="UniProtKB-KW"/>
</dbReference>
<keyword evidence="10" id="KW-0489">Methyltransferase</keyword>
<reference evidence="10 12" key="1">
    <citation type="submission" date="2018-10" db="EMBL/GenBank/DDBJ databases">
        <title>Co-occurring genomic capacity for anaerobic methane metabolism and dissimilatory sulfite reduction discovered in the Korarchaeota.</title>
        <authorList>
            <person name="Mckay L.J."/>
            <person name="Dlakic M."/>
            <person name="Fields M.W."/>
            <person name="Delmont T.O."/>
            <person name="Eren A.M."/>
            <person name="Jay Z.J."/>
            <person name="Klingelsmith K.B."/>
            <person name="Rusch D.B."/>
            <person name="Inskeep W.P."/>
        </authorList>
    </citation>
    <scope>NUCLEOTIDE SEQUENCE [LARGE SCALE GENOMIC DNA]</scope>
    <source>
        <strain evidence="10 12">MDKW</strain>
    </source>
</reference>
<evidence type="ECO:0000313" key="13">
    <source>
        <dbReference type="Proteomes" id="UP000316217"/>
    </source>
</evidence>
<evidence type="ECO:0000256" key="3">
    <source>
        <dbReference type="ARBA" id="ARBA00022576"/>
    </source>
</evidence>